<comment type="caution">
    <text evidence="2">The sequence shown here is derived from an EMBL/GenBank/DDBJ whole genome shotgun (WGS) entry which is preliminary data.</text>
</comment>
<feature type="compositionally biased region" description="Basic and acidic residues" evidence="1">
    <location>
        <begin position="35"/>
        <end position="44"/>
    </location>
</feature>
<accession>A0AAN5CNM0</accession>
<name>A0AAN5CNM0_9BILA</name>
<sequence>EIPSGSHNNATVSVPREVDREAKEMVSSDDSTDEVPSKKYRIDSPLDIGSQVDAEKQKRVPQRGEPLDPNIDLFGRSSYHDRKYSERHSNVRGGCLRTPFIRAERSASVEEKLISGDEEMERIKMERVLKMLDMMKMSEKVMVDIITPDLMKNFRNPLEWNSLELQLFLDQFDVEQVFKDYVAREDFDGMSFFSLKVDEVLNEFPPLPEDKDFNEKIYIFSIVDKIKKICNDDSVVFSPPPFNLYDS</sequence>
<protein>
    <submittedName>
        <fullName evidence="2">Uncharacterized protein</fullName>
    </submittedName>
</protein>
<dbReference type="EMBL" id="BTRK01000004">
    <property type="protein sequence ID" value="GMR47786.1"/>
    <property type="molecule type" value="Genomic_DNA"/>
</dbReference>
<evidence type="ECO:0000256" key="1">
    <source>
        <dbReference type="SAM" id="MobiDB-lite"/>
    </source>
</evidence>
<feature type="compositionally biased region" description="Basic and acidic residues" evidence="1">
    <location>
        <begin position="16"/>
        <end position="26"/>
    </location>
</feature>
<reference evidence="3" key="1">
    <citation type="submission" date="2022-10" db="EMBL/GenBank/DDBJ databases">
        <title>Genome assembly of Pristionchus species.</title>
        <authorList>
            <person name="Yoshida K."/>
            <person name="Sommer R.J."/>
        </authorList>
    </citation>
    <scope>NUCLEOTIDE SEQUENCE [LARGE SCALE GENOMIC DNA]</scope>
    <source>
        <strain evidence="3">RS5460</strain>
    </source>
</reference>
<organism evidence="2 3">
    <name type="scientific">Pristionchus mayeri</name>
    <dbReference type="NCBI Taxonomy" id="1317129"/>
    <lineage>
        <taxon>Eukaryota</taxon>
        <taxon>Metazoa</taxon>
        <taxon>Ecdysozoa</taxon>
        <taxon>Nematoda</taxon>
        <taxon>Chromadorea</taxon>
        <taxon>Rhabditida</taxon>
        <taxon>Rhabditina</taxon>
        <taxon>Diplogasteromorpha</taxon>
        <taxon>Diplogasteroidea</taxon>
        <taxon>Neodiplogasteridae</taxon>
        <taxon>Pristionchus</taxon>
    </lineage>
</organism>
<keyword evidence="3" id="KW-1185">Reference proteome</keyword>
<dbReference type="AlphaFoldDB" id="A0AAN5CNM0"/>
<feature type="region of interest" description="Disordered" evidence="1">
    <location>
        <begin position="1"/>
        <end position="72"/>
    </location>
</feature>
<feature type="non-terminal residue" evidence="2">
    <location>
        <position position="1"/>
    </location>
</feature>
<feature type="compositionally biased region" description="Polar residues" evidence="1">
    <location>
        <begin position="1"/>
        <end position="12"/>
    </location>
</feature>
<proteinExistence type="predicted"/>
<dbReference type="Proteomes" id="UP001328107">
    <property type="component" value="Unassembled WGS sequence"/>
</dbReference>
<evidence type="ECO:0000313" key="2">
    <source>
        <dbReference type="EMBL" id="GMR47786.1"/>
    </source>
</evidence>
<evidence type="ECO:0000313" key="3">
    <source>
        <dbReference type="Proteomes" id="UP001328107"/>
    </source>
</evidence>
<gene>
    <name evidence="2" type="ORF">PMAYCL1PPCAC_17981</name>
</gene>